<dbReference type="InterPro" id="IPR042095">
    <property type="entry name" value="SUMF_sf"/>
</dbReference>
<gene>
    <name evidence="1" type="ORF">MM415B03121_0014</name>
</gene>
<organism evidence="1">
    <name type="scientific">viral metagenome</name>
    <dbReference type="NCBI Taxonomy" id="1070528"/>
    <lineage>
        <taxon>unclassified sequences</taxon>
        <taxon>metagenomes</taxon>
        <taxon>organismal metagenomes</taxon>
    </lineage>
</organism>
<dbReference type="AlphaFoldDB" id="A0A6M3KXP3"/>
<accession>A0A6M3KXP3</accession>
<name>A0A6M3KXP3_9ZZZZ</name>
<dbReference type="SUPFAM" id="SSF56436">
    <property type="entry name" value="C-type lectin-like"/>
    <property type="match status" value="1"/>
</dbReference>
<dbReference type="Gene3D" id="3.90.1580.10">
    <property type="entry name" value="paralog of FGE (formylglycine-generating enzyme)"/>
    <property type="match status" value="1"/>
</dbReference>
<reference evidence="1" key="1">
    <citation type="submission" date="2020-03" db="EMBL/GenBank/DDBJ databases">
        <title>The deep terrestrial virosphere.</title>
        <authorList>
            <person name="Holmfeldt K."/>
            <person name="Nilsson E."/>
            <person name="Simone D."/>
            <person name="Lopez-Fernandez M."/>
            <person name="Wu X."/>
            <person name="de Brujin I."/>
            <person name="Lundin D."/>
            <person name="Andersson A."/>
            <person name="Bertilsson S."/>
            <person name="Dopson M."/>
        </authorList>
    </citation>
    <scope>NUCLEOTIDE SEQUENCE</scope>
    <source>
        <strain evidence="1">MM415B03121</strain>
    </source>
</reference>
<proteinExistence type="predicted"/>
<evidence type="ECO:0000313" key="1">
    <source>
        <dbReference type="EMBL" id="QJA86779.1"/>
    </source>
</evidence>
<protein>
    <recommendedName>
        <fullName evidence="2">Sulfatase-modifying factor enzyme domain-containing protein</fullName>
    </recommendedName>
</protein>
<sequence>MKKENKTMKQQYKDGYLNGWTDACQEIDKRNKMNKKPKAENKDIDPNGDRWVKINIPTLKKYGVKPFSIMERKMRKNNEVWNNISFYDAQKEAEKLGYRLPDIREMLAILEYYKQKNKNVSENDKEFLGIEELSYEEDVHYEWIEGAGCAFLRGGYWYDGASAGAFTLPLNNTPGSTSRNFGFRCAR</sequence>
<evidence type="ECO:0008006" key="2">
    <source>
        <dbReference type="Google" id="ProtNLM"/>
    </source>
</evidence>
<dbReference type="EMBL" id="MT142658">
    <property type="protein sequence ID" value="QJA86779.1"/>
    <property type="molecule type" value="Genomic_DNA"/>
</dbReference>
<dbReference type="InterPro" id="IPR016187">
    <property type="entry name" value="CTDL_fold"/>
</dbReference>